<protein>
    <submittedName>
        <fullName evidence="5">Zinc protease</fullName>
    </submittedName>
</protein>
<dbReference type="Pfam" id="PF05193">
    <property type="entry name" value="Peptidase_M16_C"/>
    <property type="match status" value="1"/>
</dbReference>
<feature type="signal peptide" evidence="2">
    <location>
        <begin position="1"/>
        <end position="19"/>
    </location>
</feature>
<dbReference type="AlphaFoldDB" id="A0A177NNE1"/>
<dbReference type="EMBL" id="LUUK01000166">
    <property type="protein sequence ID" value="OAI18719.1"/>
    <property type="molecule type" value="Genomic_DNA"/>
</dbReference>
<dbReference type="InterPro" id="IPR050361">
    <property type="entry name" value="MPP/UQCRC_Complex"/>
</dbReference>
<dbReference type="Pfam" id="PF00675">
    <property type="entry name" value="Peptidase_M16"/>
    <property type="match status" value="1"/>
</dbReference>
<gene>
    <name evidence="5" type="ORF">A1355_05440</name>
</gene>
<dbReference type="InterPro" id="IPR011249">
    <property type="entry name" value="Metalloenz_LuxS/M16"/>
</dbReference>
<feature type="domain" description="Peptidase M16 N-terminal" evidence="3">
    <location>
        <begin position="43"/>
        <end position="175"/>
    </location>
</feature>
<evidence type="ECO:0000259" key="4">
    <source>
        <dbReference type="Pfam" id="PF05193"/>
    </source>
</evidence>
<dbReference type="InterPro" id="IPR007863">
    <property type="entry name" value="Peptidase_M16_C"/>
</dbReference>
<feature type="region of interest" description="Disordered" evidence="1">
    <location>
        <begin position="429"/>
        <end position="452"/>
    </location>
</feature>
<feature type="compositionally biased region" description="Low complexity" evidence="1">
    <location>
        <begin position="429"/>
        <end position="443"/>
    </location>
</feature>
<keyword evidence="2" id="KW-0732">Signal</keyword>
<dbReference type="Proteomes" id="UP000077628">
    <property type="component" value="Unassembled WGS sequence"/>
</dbReference>
<evidence type="ECO:0000313" key="6">
    <source>
        <dbReference type="Proteomes" id="UP000077628"/>
    </source>
</evidence>
<dbReference type="PANTHER" id="PTHR11851">
    <property type="entry name" value="METALLOPROTEASE"/>
    <property type="match status" value="1"/>
</dbReference>
<dbReference type="OrthoDB" id="9811314at2"/>
<dbReference type="GO" id="GO:0008233">
    <property type="term" value="F:peptidase activity"/>
    <property type="evidence" value="ECO:0007669"/>
    <property type="project" value="UniProtKB-KW"/>
</dbReference>
<evidence type="ECO:0000256" key="1">
    <source>
        <dbReference type="SAM" id="MobiDB-lite"/>
    </source>
</evidence>
<dbReference type="SUPFAM" id="SSF63411">
    <property type="entry name" value="LuxS/MPP-like metallohydrolase"/>
    <property type="match status" value="2"/>
</dbReference>
<accession>A0A177NNE1</accession>
<dbReference type="InterPro" id="IPR011765">
    <property type="entry name" value="Pept_M16_N"/>
</dbReference>
<dbReference type="RefSeq" id="WP_064028447.1">
    <property type="nucleotide sequence ID" value="NZ_LUUK01000166.1"/>
</dbReference>
<organism evidence="5 6">
    <name type="scientific">Methylomonas koyamae</name>
    <dbReference type="NCBI Taxonomy" id="702114"/>
    <lineage>
        <taxon>Bacteria</taxon>
        <taxon>Pseudomonadati</taxon>
        <taxon>Pseudomonadota</taxon>
        <taxon>Gammaproteobacteria</taxon>
        <taxon>Methylococcales</taxon>
        <taxon>Methylococcaceae</taxon>
        <taxon>Methylomonas</taxon>
    </lineage>
</organism>
<feature type="domain" description="Peptidase M16 C-terminal" evidence="4">
    <location>
        <begin position="188"/>
        <end position="363"/>
    </location>
</feature>
<evidence type="ECO:0000313" key="5">
    <source>
        <dbReference type="EMBL" id="OAI18719.1"/>
    </source>
</evidence>
<evidence type="ECO:0000259" key="3">
    <source>
        <dbReference type="Pfam" id="PF00675"/>
    </source>
</evidence>
<evidence type="ECO:0000256" key="2">
    <source>
        <dbReference type="SAM" id="SignalP"/>
    </source>
</evidence>
<proteinExistence type="predicted"/>
<name>A0A177NNE1_9GAMM</name>
<dbReference type="GO" id="GO:0006508">
    <property type="term" value="P:proteolysis"/>
    <property type="evidence" value="ECO:0007669"/>
    <property type="project" value="UniProtKB-KW"/>
</dbReference>
<keyword evidence="6" id="KW-1185">Reference proteome</keyword>
<dbReference type="PANTHER" id="PTHR11851:SF224">
    <property type="entry name" value="PROCESSING PROTEASE"/>
    <property type="match status" value="1"/>
</dbReference>
<comment type="caution">
    <text evidence="5">The sequence shown here is derived from an EMBL/GenBank/DDBJ whole genome shotgun (WGS) entry which is preliminary data.</text>
</comment>
<sequence>MRFNLFGLILLLLSQSAWAAAKIEHWQTAQGSRVYFVHTGGLPMADIRVVFDAGSARDGAQFGIASLTSALLDSGAANLSADDIAQRFESVGAQYGAGVSEDMAWLSVRTLTDRALFDKALATFETVLSQPAFNEADFQREKARTLAGLKHREESPGEIAGIAFNKAVFGDHPYAHPEAGLIETVAPLTAADLKAFYQRYYVASNAMVVIVGDLSRQQAEQAADQLLTKLTQGEKPAEIPPVTMPSQTSEQHIEFPSTQTHVLVGLPGTYRKDPDYFALYVGNHILGGGSMVSRLFEEVREKRGLAYGAYSVFAPMYRQGPFMMSLQTRNDQTGQALQVLRQTFAEFLAKGPSDAELTAAKQNITGGFALRLDTNAKLSDYVAMIGFYQQPLDYLDTFQSKVEAVSVEQIKDAFARRVKPELLQTVTVGGAAAKPTPAKQAKATEAEAEAGE</sequence>
<dbReference type="GO" id="GO:0046872">
    <property type="term" value="F:metal ion binding"/>
    <property type="evidence" value="ECO:0007669"/>
    <property type="project" value="InterPro"/>
</dbReference>
<reference evidence="6" key="1">
    <citation type="submission" date="2016-03" db="EMBL/GenBank/DDBJ databases">
        <authorList>
            <person name="Heylen K."/>
            <person name="De Vos P."/>
            <person name="Vekeman B."/>
        </authorList>
    </citation>
    <scope>NUCLEOTIDE SEQUENCE [LARGE SCALE GENOMIC DNA]</scope>
    <source>
        <strain evidence="6">R-45383</strain>
    </source>
</reference>
<keyword evidence="5" id="KW-0645">Protease</keyword>
<dbReference type="STRING" id="702114.A1355_05440"/>
<keyword evidence="5" id="KW-0378">Hydrolase</keyword>
<feature type="chain" id="PRO_5008069384" evidence="2">
    <location>
        <begin position="20"/>
        <end position="452"/>
    </location>
</feature>
<dbReference type="Gene3D" id="3.30.830.10">
    <property type="entry name" value="Metalloenzyme, LuxS/M16 peptidase-like"/>
    <property type="match status" value="2"/>
</dbReference>